<dbReference type="InterPro" id="IPR014729">
    <property type="entry name" value="Rossmann-like_a/b/a_fold"/>
</dbReference>
<dbReference type="FunFam" id="1.10.730.10:FF:000064">
    <property type="entry name" value="Probable arginine--tRNA ligase, cytoplasmic"/>
    <property type="match status" value="1"/>
</dbReference>
<dbReference type="GO" id="GO:0004814">
    <property type="term" value="F:arginine-tRNA ligase activity"/>
    <property type="evidence" value="ECO:0007669"/>
    <property type="project" value="UniProtKB-EC"/>
</dbReference>
<name>A0A6J2TPK8_DROLE</name>
<evidence type="ECO:0000256" key="11">
    <source>
        <dbReference type="ARBA" id="ARBA00049339"/>
    </source>
</evidence>
<keyword evidence="5 13" id="KW-0436">Ligase</keyword>
<evidence type="ECO:0000313" key="17">
    <source>
        <dbReference type="RefSeq" id="XP_030378591.1"/>
    </source>
</evidence>
<dbReference type="SMART" id="SM01016">
    <property type="entry name" value="Arg_tRNA_synt_N"/>
    <property type="match status" value="1"/>
</dbReference>
<evidence type="ECO:0000256" key="4">
    <source>
        <dbReference type="ARBA" id="ARBA00022490"/>
    </source>
</evidence>
<dbReference type="InterPro" id="IPR009080">
    <property type="entry name" value="tRNAsynth_Ia_anticodon-bd"/>
</dbReference>
<dbReference type="SUPFAM" id="SSF52374">
    <property type="entry name" value="Nucleotidylyl transferase"/>
    <property type="match status" value="1"/>
</dbReference>
<comment type="subcellular location">
    <subcellularLocation>
        <location evidence="1">Cytoplasm</location>
        <location evidence="1">Cytosol</location>
    </subcellularLocation>
</comment>
<dbReference type="Pfam" id="PF05746">
    <property type="entry name" value="DALR_1"/>
    <property type="match status" value="1"/>
</dbReference>
<dbReference type="FunFam" id="3.30.1360.70:FF:000002">
    <property type="entry name" value="arginine--tRNA ligase, cytoplasmic"/>
    <property type="match status" value="1"/>
</dbReference>
<dbReference type="GO" id="GO:0006420">
    <property type="term" value="P:arginyl-tRNA aminoacylation"/>
    <property type="evidence" value="ECO:0007669"/>
    <property type="project" value="InterPro"/>
</dbReference>
<gene>
    <name evidence="17" type="primary">LOC115627152</name>
</gene>
<dbReference type="InterPro" id="IPR035684">
    <property type="entry name" value="ArgRS_core"/>
</dbReference>
<keyword evidence="4" id="KW-0963">Cytoplasm</keyword>
<organism evidence="16 17">
    <name type="scientific">Drosophila lebanonensis</name>
    <name type="common">Fruit fly</name>
    <name type="synonym">Scaptodrosophila lebanonensis</name>
    <dbReference type="NCBI Taxonomy" id="7225"/>
    <lineage>
        <taxon>Eukaryota</taxon>
        <taxon>Metazoa</taxon>
        <taxon>Ecdysozoa</taxon>
        <taxon>Arthropoda</taxon>
        <taxon>Hexapoda</taxon>
        <taxon>Insecta</taxon>
        <taxon>Pterygota</taxon>
        <taxon>Neoptera</taxon>
        <taxon>Endopterygota</taxon>
        <taxon>Diptera</taxon>
        <taxon>Brachycera</taxon>
        <taxon>Muscomorpha</taxon>
        <taxon>Ephydroidea</taxon>
        <taxon>Drosophilidae</taxon>
        <taxon>Scaptodrosophila</taxon>
    </lineage>
</organism>
<feature type="domain" description="Arginyl tRNA synthetase N-terminal" evidence="15">
    <location>
        <begin position="90"/>
        <end position="180"/>
    </location>
</feature>
<dbReference type="CDD" id="cd00671">
    <property type="entry name" value="ArgRS_core"/>
    <property type="match status" value="1"/>
</dbReference>
<comment type="similarity">
    <text evidence="2 13">Belongs to the class-I aminoacyl-tRNA synthetase family.</text>
</comment>
<keyword evidence="9 13" id="KW-0030">Aminoacyl-tRNA synthetase</keyword>
<protein>
    <recommendedName>
        <fullName evidence="12">Probable arginine--tRNA ligase, cytoplasmic</fullName>
        <ecNumber evidence="3">6.1.1.19</ecNumber>
    </recommendedName>
    <alternativeName>
        <fullName evidence="10">Arginyl-tRNA synthetase</fullName>
    </alternativeName>
</protein>
<dbReference type="Gene3D" id="1.10.730.10">
    <property type="entry name" value="Isoleucyl-tRNA Synthetase, Domain 1"/>
    <property type="match status" value="1"/>
</dbReference>
<keyword evidence="8 13" id="KW-0648">Protein biosynthesis</keyword>
<dbReference type="InterPro" id="IPR036695">
    <property type="entry name" value="Arg-tRNA-synth_N_sf"/>
</dbReference>
<dbReference type="PANTHER" id="PTHR11956:SF5">
    <property type="entry name" value="ARGININE--TRNA LIGASE, CYTOPLASMIC"/>
    <property type="match status" value="1"/>
</dbReference>
<keyword evidence="6 13" id="KW-0547">Nucleotide-binding</keyword>
<evidence type="ECO:0000256" key="5">
    <source>
        <dbReference type="ARBA" id="ARBA00022598"/>
    </source>
</evidence>
<feature type="domain" description="DALR anticodon binding" evidence="14">
    <location>
        <begin position="549"/>
        <end position="674"/>
    </location>
</feature>
<keyword evidence="16" id="KW-1185">Reference proteome</keyword>
<dbReference type="InterPro" id="IPR008909">
    <property type="entry name" value="DALR_anticod-bd"/>
</dbReference>
<sequence>MSGSAFNAELLKLRELERVTGELNAQIQSTRKVDNALLENLSDDELTKLQIENTKLKHRLAILKQSIGEETKGTGDDVAVNSDEIISITEHLEKLFAIAIAKAYPQYSDTAAVVAPVGNASAKFGDYQCNNAMGLAKKFKEAGINKPPREIATEIQKHCPSSPLIDKLEVAGAGFVNVFLNKDYAVGALSNLLRKGVKPPRVPKKRILIDFSSPNIAKQMHVGHLRSTIIGESISRLLEFLEHDVLRINHLGDWGTQFGMLIAHLEDCFPNFLNESPPIGDLQAFYKESKKRFDEDEEFKKRAYNRVVTLQSGEPNSIKAWQQICDVSRIEFQSIYDRLDVKITERGESFYQSRMLSVVEFLRNNNLLELDEGREIMWPDDTKTGIPLTIVKSDGGFTYDTSDMAAIRHRIEEEKVDWIIYVVDSGQSTHFKAIFKAAKRSGILDPDSHRVDHVNFGLVLGEDGKKFKTRSGDTVKLSDLLDEGLKRSMDQLRERGRDQVLSPEELRAAQESVAYGCIKYTDLCHNRISDYVFSFDKMLEDRGNTAVYLLYAYTRICSIARNSGADFSDLNKVLDTFNITLEHEKEWKLAKTLLKLNDILIKCAKDLLLHFLCEFCYEVCTVFTEFYDNCYCIEKDKSGKILKVNHSRILMCEATAAVLRQCFAILGLKPVNKI</sequence>
<dbReference type="RefSeq" id="XP_030378591.1">
    <property type="nucleotide sequence ID" value="XM_030522731.1"/>
</dbReference>
<comment type="catalytic activity">
    <reaction evidence="11">
        <text>tRNA(Arg) + L-arginine + ATP = L-arginyl-tRNA(Arg) + AMP + diphosphate</text>
        <dbReference type="Rhea" id="RHEA:20301"/>
        <dbReference type="Rhea" id="RHEA-COMP:9658"/>
        <dbReference type="Rhea" id="RHEA-COMP:9673"/>
        <dbReference type="ChEBI" id="CHEBI:30616"/>
        <dbReference type="ChEBI" id="CHEBI:32682"/>
        <dbReference type="ChEBI" id="CHEBI:33019"/>
        <dbReference type="ChEBI" id="CHEBI:78442"/>
        <dbReference type="ChEBI" id="CHEBI:78513"/>
        <dbReference type="ChEBI" id="CHEBI:456215"/>
        <dbReference type="EC" id="6.1.1.19"/>
    </reaction>
</comment>
<evidence type="ECO:0000259" key="14">
    <source>
        <dbReference type="SMART" id="SM00836"/>
    </source>
</evidence>
<dbReference type="SMART" id="SM00836">
    <property type="entry name" value="DALR_1"/>
    <property type="match status" value="1"/>
</dbReference>
<reference evidence="17" key="1">
    <citation type="submission" date="2025-08" db="UniProtKB">
        <authorList>
            <consortium name="RefSeq"/>
        </authorList>
    </citation>
    <scope>IDENTIFICATION</scope>
    <source>
        <strain evidence="17">11010-0011.00</strain>
        <tissue evidence="17">Whole body</tissue>
    </source>
</reference>
<accession>A0A6J2TPK8</accession>
<keyword evidence="7 13" id="KW-0067">ATP-binding</keyword>
<dbReference type="InterPro" id="IPR001412">
    <property type="entry name" value="aa-tRNA-synth_I_CS"/>
</dbReference>
<dbReference type="CTD" id="32539"/>
<evidence type="ECO:0000256" key="7">
    <source>
        <dbReference type="ARBA" id="ARBA00022840"/>
    </source>
</evidence>
<dbReference type="AlphaFoldDB" id="A0A6J2TPK8"/>
<dbReference type="GO" id="GO:0005829">
    <property type="term" value="C:cytosol"/>
    <property type="evidence" value="ECO:0007669"/>
    <property type="project" value="UniProtKB-SubCell"/>
</dbReference>
<dbReference type="OrthoDB" id="68056at2759"/>
<evidence type="ECO:0000256" key="3">
    <source>
        <dbReference type="ARBA" id="ARBA00012837"/>
    </source>
</evidence>
<evidence type="ECO:0000256" key="13">
    <source>
        <dbReference type="RuleBase" id="RU363038"/>
    </source>
</evidence>
<evidence type="ECO:0000256" key="10">
    <source>
        <dbReference type="ARBA" id="ARBA00033033"/>
    </source>
</evidence>
<evidence type="ECO:0000256" key="6">
    <source>
        <dbReference type="ARBA" id="ARBA00022741"/>
    </source>
</evidence>
<evidence type="ECO:0000313" key="16">
    <source>
        <dbReference type="Proteomes" id="UP000504634"/>
    </source>
</evidence>
<dbReference type="InterPro" id="IPR005148">
    <property type="entry name" value="Arg-tRNA-synth_N"/>
</dbReference>
<dbReference type="HAMAP" id="MF_00123">
    <property type="entry name" value="Arg_tRNA_synth"/>
    <property type="match status" value="1"/>
</dbReference>
<dbReference type="InterPro" id="IPR001278">
    <property type="entry name" value="Arg-tRNA-ligase"/>
</dbReference>
<dbReference type="Proteomes" id="UP000504634">
    <property type="component" value="Unplaced"/>
</dbReference>
<proteinExistence type="inferred from homology"/>
<dbReference type="FunFam" id="3.40.50.620:FF:000084">
    <property type="entry name" value="arginine--tRNA ligase, cytoplasmic"/>
    <property type="match status" value="1"/>
</dbReference>
<dbReference type="GeneID" id="115627152"/>
<dbReference type="GO" id="GO:0005524">
    <property type="term" value="F:ATP binding"/>
    <property type="evidence" value="ECO:0007669"/>
    <property type="project" value="UniProtKB-KW"/>
</dbReference>
<evidence type="ECO:0000256" key="8">
    <source>
        <dbReference type="ARBA" id="ARBA00022917"/>
    </source>
</evidence>
<dbReference type="PANTHER" id="PTHR11956">
    <property type="entry name" value="ARGINYL-TRNA SYNTHETASE"/>
    <property type="match status" value="1"/>
</dbReference>
<evidence type="ECO:0000256" key="12">
    <source>
        <dbReference type="ARBA" id="ARBA00071644"/>
    </source>
</evidence>
<dbReference type="SUPFAM" id="SSF47323">
    <property type="entry name" value="Anticodon-binding domain of a subclass of class I aminoacyl-tRNA synthetases"/>
    <property type="match status" value="1"/>
</dbReference>
<evidence type="ECO:0000259" key="15">
    <source>
        <dbReference type="SMART" id="SM01016"/>
    </source>
</evidence>
<evidence type="ECO:0000256" key="1">
    <source>
        <dbReference type="ARBA" id="ARBA00004514"/>
    </source>
</evidence>
<dbReference type="Pfam" id="PF00750">
    <property type="entry name" value="tRNA-synt_1d"/>
    <property type="match status" value="1"/>
</dbReference>
<dbReference type="Gene3D" id="3.30.1360.70">
    <property type="entry name" value="Arginyl tRNA synthetase N-terminal domain"/>
    <property type="match status" value="1"/>
</dbReference>
<dbReference type="GO" id="GO:0017101">
    <property type="term" value="C:aminoacyl-tRNA synthetase multienzyme complex"/>
    <property type="evidence" value="ECO:0007669"/>
    <property type="project" value="UniProtKB-ARBA"/>
</dbReference>
<dbReference type="EC" id="6.1.1.19" evidence="3"/>
<dbReference type="PRINTS" id="PR01038">
    <property type="entry name" value="TRNASYNTHARG"/>
</dbReference>
<dbReference type="Pfam" id="PF03485">
    <property type="entry name" value="Arg_tRNA_synt_N"/>
    <property type="match status" value="1"/>
</dbReference>
<evidence type="ECO:0000256" key="9">
    <source>
        <dbReference type="ARBA" id="ARBA00023146"/>
    </source>
</evidence>
<dbReference type="NCBIfam" id="TIGR00456">
    <property type="entry name" value="argS"/>
    <property type="match status" value="1"/>
</dbReference>
<dbReference type="SUPFAM" id="SSF55190">
    <property type="entry name" value="Arginyl-tRNA synthetase (ArgRS), N-terminal 'additional' domain"/>
    <property type="match status" value="1"/>
</dbReference>
<dbReference type="Gene3D" id="3.40.50.620">
    <property type="entry name" value="HUPs"/>
    <property type="match status" value="1"/>
</dbReference>
<evidence type="ECO:0000256" key="2">
    <source>
        <dbReference type="ARBA" id="ARBA00005594"/>
    </source>
</evidence>
<dbReference type="PROSITE" id="PS00178">
    <property type="entry name" value="AA_TRNA_LIGASE_I"/>
    <property type="match status" value="1"/>
</dbReference>